<evidence type="ECO:0000259" key="3">
    <source>
        <dbReference type="Pfam" id="PF13908"/>
    </source>
</evidence>
<dbReference type="AlphaFoldDB" id="A0AA36BMT9"/>
<feature type="region of interest" description="Disordered" evidence="1">
    <location>
        <begin position="85"/>
        <end position="106"/>
    </location>
</feature>
<keyword evidence="5" id="KW-1185">Reference proteome</keyword>
<feature type="domain" description="Shisa N-terminal" evidence="3">
    <location>
        <begin position="34"/>
        <end position="76"/>
    </location>
</feature>
<evidence type="ECO:0000313" key="4">
    <source>
        <dbReference type="EMBL" id="CAI9737208.1"/>
    </source>
</evidence>
<dbReference type="Pfam" id="PF13908">
    <property type="entry name" value="Shisa_N"/>
    <property type="match status" value="1"/>
</dbReference>
<keyword evidence="2" id="KW-0472">Membrane</keyword>
<dbReference type="Proteomes" id="UP001162480">
    <property type="component" value="Chromosome 20"/>
</dbReference>
<dbReference type="InterPro" id="IPR053891">
    <property type="entry name" value="Shisa_N"/>
</dbReference>
<gene>
    <name evidence="4" type="ORF">OCTVUL_1B020806</name>
</gene>
<protein>
    <recommendedName>
        <fullName evidence="3">Shisa N-terminal domain-containing protein</fullName>
    </recommendedName>
</protein>
<organism evidence="4 5">
    <name type="scientific">Octopus vulgaris</name>
    <name type="common">Common octopus</name>
    <dbReference type="NCBI Taxonomy" id="6645"/>
    <lineage>
        <taxon>Eukaryota</taxon>
        <taxon>Metazoa</taxon>
        <taxon>Spiralia</taxon>
        <taxon>Lophotrochozoa</taxon>
        <taxon>Mollusca</taxon>
        <taxon>Cephalopoda</taxon>
        <taxon>Coleoidea</taxon>
        <taxon>Octopodiformes</taxon>
        <taxon>Octopoda</taxon>
        <taxon>Incirrata</taxon>
        <taxon>Octopodidae</taxon>
        <taxon>Octopus</taxon>
    </lineage>
</organism>
<sequence>MPRKPPFYMDENIVPWKLPKFPTRKKKLKGNKEDFCHGFFDVHGQWNNGFFCPIWSPNVNQVYCCGEENDRYCCKPGDQSSVPGLTTYNPSDKPAANTESSNQRELTKLPASPANNCIFDCGISNIAALTISVTVLLSLVMLVLCWVCPRYMKYRNRKKAVQKVTDSLGFPRTLVANTSGMTLIYQLQPMTSSMVGQVDLHQPIMMDANQNFGRSQIFPESEPSAYQIGDVDDNFRQKKWKFGMKKNSKVPSEVLTNFSIMPALCSKEQSNFFGIQRPLTSSTSRTPLLQSGSLRGSTCSTFLELQDKDSDTYSI</sequence>
<accession>A0AA36BMT9</accession>
<name>A0AA36BMT9_OCTVU</name>
<proteinExistence type="predicted"/>
<keyword evidence="2" id="KW-0812">Transmembrane</keyword>
<reference evidence="4" key="1">
    <citation type="submission" date="2023-08" db="EMBL/GenBank/DDBJ databases">
        <authorList>
            <person name="Alioto T."/>
            <person name="Alioto T."/>
            <person name="Gomez Garrido J."/>
        </authorList>
    </citation>
    <scope>NUCLEOTIDE SEQUENCE</scope>
</reference>
<evidence type="ECO:0000256" key="1">
    <source>
        <dbReference type="SAM" id="MobiDB-lite"/>
    </source>
</evidence>
<keyword evidence="2" id="KW-1133">Transmembrane helix</keyword>
<evidence type="ECO:0000256" key="2">
    <source>
        <dbReference type="SAM" id="Phobius"/>
    </source>
</evidence>
<evidence type="ECO:0000313" key="5">
    <source>
        <dbReference type="Proteomes" id="UP001162480"/>
    </source>
</evidence>
<feature type="transmembrane region" description="Helical" evidence="2">
    <location>
        <begin position="126"/>
        <end position="149"/>
    </location>
</feature>
<dbReference type="EMBL" id="OX597833">
    <property type="protein sequence ID" value="CAI9737208.1"/>
    <property type="molecule type" value="Genomic_DNA"/>
</dbReference>